<proteinExistence type="predicted"/>
<feature type="region of interest" description="Disordered" evidence="2">
    <location>
        <begin position="62"/>
        <end position="149"/>
    </location>
</feature>
<feature type="coiled-coil region" evidence="1">
    <location>
        <begin position="155"/>
        <end position="225"/>
    </location>
</feature>
<gene>
    <name evidence="3" type="ORF">BABINDRAFT_159745</name>
</gene>
<accession>A0A1E3QUW9</accession>
<keyword evidence="1" id="KW-0175">Coiled coil</keyword>
<evidence type="ECO:0000313" key="3">
    <source>
        <dbReference type="EMBL" id="ODQ81458.1"/>
    </source>
</evidence>
<feature type="compositionally biased region" description="Low complexity" evidence="2">
    <location>
        <begin position="115"/>
        <end position="129"/>
    </location>
</feature>
<organism evidence="3 4">
    <name type="scientific">Babjeviella inositovora NRRL Y-12698</name>
    <dbReference type="NCBI Taxonomy" id="984486"/>
    <lineage>
        <taxon>Eukaryota</taxon>
        <taxon>Fungi</taxon>
        <taxon>Dikarya</taxon>
        <taxon>Ascomycota</taxon>
        <taxon>Saccharomycotina</taxon>
        <taxon>Pichiomycetes</taxon>
        <taxon>Serinales incertae sedis</taxon>
        <taxon>Babjeviella</taxon>
    </lineage>
</organism>
<feature type="compositionally biased region" description="Low complexity" evidence="2">
    <location>
        <begin position="139"/>
        <end position="149"/>
    </location>
</feature>
<reference evidence="4" key="1">
    <citation type="submission" date="2016-05" db="EMBL/GenBank/DDBJ databases">
        <title>Comparative genomics of biotechnologically important yeasts.</title>
        <authorList>
            <consortium name="DOE Joint Genome Institute"/>
            <person name="Riley R."/>
            <person name="Haridas S."/>
            <person name="Wolfe K.H."/>
            <person name="Lopes M.R."/>
            <person name="Hittinger C.T."/>
            <person name="Goker M."/>
            <person name="Salamov A."/>
            <person name="Wisecaver J."/>
            <person name="Long T.M."/>
            <person name="Aerts A.L."/>
            <person name="Barry K."/>
            <person name="Choi C."/>
            <person name="Clum A."/>
            <person name="Coughlan A.Y."/>
            <person name="Deshpande S."/>
            <person name="Douglass A.P."/>
            <person name="Hanson S.J."/>
            <person name="Klenk H.-P."/>
            <person name="Labutti K."/>
            <person name="Lapidus A."/>
            <person name="Lindquist E."/>
            <person name="Lipzen A."/>
            <person name="Meier-Kolthoff J.P."/>
            <person name="Ohm R.A."/>
            <person name="Otillar R.P."/>
            <person name="Pangilinan J."/>
            <person name="Peng Y."/>
            <person name="Rokas A."/>
            <person name="Rosa C.A."/>
            <person name="Scheuner C."/>
            <person name="Sibirny A.A."/>
            <person name="Slot J.C."/>
            <person name="Stielow J.B."/>
            <person name="Sun H."/>
            <person name="Kurtzman C.P."/>
            <person name="Blackwell M."/>
            <person name="Grigoriev I.V."/>
            <person name="Jeffries T.W."/>
        </authorList>
    </citation>
    <scope>NUCLEOTIDE SEQUENCE [LARGE SCALE GENOMIC DNA]</scope>
    <source>
        <strain evidence="4">NRRL Y-12698</strain>
    </source>
</reference>
<evidence type="ECO:0000313" key="4">
    <source>
        <dbReference type="Proteomes" id="UP000094336"/>
    </source>
</evidence>
<dbReference type="Proteomes" id="UP000094336">
    <property type="component" value="Unassembled WGS sequence"/>
</dbReference>
<dbReference type="RefSeq" id="XP_018986786.1">
    <property type="nucleotide sequence ID" value="XM_019127860.1"/>
</dbReference>
<dbReference type="AlphaFoldDB" id="A0A1E3QUW9"/>
<dbReference type="GeneID" id="30145713"/>
<protein>
    <submittedName>
        <fullName evidence="3">Uncharacterized protein</fullName>
    </submittedName>
</protein>
<keyword evidence="4" id="KW-1185">Reference proteome</keyword>
<sequence>MSETASVYSHGSGTKSTREFLSIPLADDTSSITQAGLRQTSLMSNLDLYSKLKKKTPNHFAFTAAPMPMPQTRSVPSGIPNRPLDRFQQPRAPALAGPKRVQRQDHPQNHYFQISPQRSMSLLPSPRSSNTSQLSLNRTSVSTQSSQSEVLHAKIEQLEKTLGDVRLENDELRREHSAGRNIRTSLELQELQELQSMNDNIINENSMLIQERSKLKSEIADLSHELSRCMKIIHDQERTIVKQREVKKSHRSSLHKSATYKINLQYEVLREEDEEEEKETPSHYDGDLTVSRTPRVPPRPLSLVLSLSLSRSDESHWEELLASQADQVDVQPFTTMGDKITSWQEFIQHYRTLRARYSALKLEQGSTETPMLVTKMEQELVAVREALLQLEILNEKYVVNELGMNATMEEMKEQHSQEMATAEKKLIEKQSEELARRETELRVKHIQELSLRDAELSKTRISLPVPESPRAKHVDALFRSLDPFTQSGSKTQPLPQVEAFAKTAQADAIYHDSFVQLVQSHTEGIENRDQKINNLVQLLAQERRLLASLCVGSRGMSLYDMEDMDYTDLSSSVSMNGDESYTPSSEVSADEVFETKEKLLPGKRVKKRRVGIRFIDVV</sequence>
<evidence type="ECO:0000256" key="1">
    <source>
        <dbReference type="SAM" id="Coils"/>
    </source>
</evidence>
<name>A0A1E3QUW9_9ASCO</name>
<feature type="coiled-coil region" evidence="1">
    <location>
        <begin position="373"/>
        <end position="432"/>
    </location>
</feature>
<evidence type="ECO:0000256" key="2">
    <source>
        <dbReference type="SAM" id="MobiDB-lite"/>
    </source>
</evidence>
<dbReference type="EMBL" id="KV454427">
    <property type="protein sequence ID" value="ODQ81458.1"/>
    <property type="molecule type" value="Genomic_DNA"/>
</dbReference>
<feature type="region of interest" description="Disordered" evidence="2">
    <location>
        <begin position="270"/>
        <end position="293"/>
    </location>
</feature>